<evidence type="ECO:0000256" key="9">
    <source>
        <dbReference type="SAM" id="Phobius"/>
    </source>
</evidence>
<dbReference type="GO" id="GO:0008681">
    <property type="term" value="F:2-octaprenyl-6-methoxyphenol hydroxylase activity"/>
    <property type="evidence" value="ECO:0007669"/>
    <property type="project" value="TreeGrafter"/>
</dbReference>
<keyword evidence="9" id="KW-0812">Transmembrane</keyword>
<keyword evidence="6" id="KW-0560">Oxidoreductase</keyword>
<dbReference type="GO" id="GO:0006744">
    <property type="term" value="P:ubiquinone biosynthetic process"/>
    <property type="evidence" value="ECO:0007669"/>
    <property type="project" value="UniProtKB-UniPathway"/>
</dbReference>
<gene>
    <name evidence="11" type="ORF">SAMN05216289_10631</name>
</gene>
<comment type="similarity">
    <text evidence="3">Belongs to the UbiH/COQ6 family.</text>
</comment>
<name>A0A1I4WU25_9GAMM</name>
<dbReference type="UniPathway" id="UPA00232"/>
<dbReference type="Proteomes" id="UP000198575">
    <property type="component" value="Unassembled WGS sequence"/>
</dbReference>
<dbReference type="OrthoDB" id="9769565at2"/>
<dbReference type="FunFam" id="3.50.50.60:FF:000021">
    <property type="entry name" value="Ubiquinone biosynthesis monooxygenase COQ6"/>
    <property type="match status" value="1"/>
</dbReference>
<keyword evidence="12" id="KW-1185">Reference proteome</keyword>
<evidence type="ECO:0000256" key="5">
    <source>
        <dbReference type="ARBA" id="ARBA00022827"/>
    </source>
</evidence>
<keyword evidence="9" id="KW-1133">Transmembrane helix</keyword>
<proteinExistence type="inferred from homology"/>
<evidence type="ECO:0000256" key="2">
    <source>
        <dbReference type="ARBA" id="ARBA00004749"/>
    </source>
</evidence>
<evidence type="ECO:0000256" key="1">
    <source>
        <dbReference type="ARBA" id="ARBA00001974"/>
    </source>
</evidence>
<dbReference type="PROSITE" id="PS01304">
    <property type="entry name" value="UBIH"/>
    <property type="match status" value="1"/>
</dbReference>
<evidence type="ECO:0000313" key="12">
    <source>
        <dbReference type="Proteomes" id="UP000198575"/>
    </source>
</evidence>
<dbReference type="AlphaFoldDB" id="A0A1I4WU25"/>
<comment type="cofactor">
    <cofactor evidence="1">
        <name>FAD</name>
        <dbReference type="ChEBI" id="CHEBI:57692"/>
    </cofactor>
</comment>
<dbReference type="InterPro" id="IPR010971">
    <property type="entry name" value="UbiH/COQ6"/>
</dbReference>
<dbReference type="EMBL" id="FOVF01000006">
    <property type="protein sequence ID" value="SFN16852.1"/>
    <property type="molecule type" value="Genomic_DNA"/>
</dbReference>
<evidence type="ECO:0000256" key="3">
    <source>
        <dbReference type="ARBA" id="ARBA00005349"/>
    </source>
</evidence>
<dbReference type="SUPFAM" id="SSF51905">
    <property type="entry name" value="FAD/NAD(P)-binding domain"/>
    <property type="match status" value="1"/>
</dbReference>
<dbReference type="STRING" id="578942.SAMN05216289_10631"/>
<dbReference type="Pfam" id="PF01494">
    <property type="entry name" value="FAD_binding_3"/>
    <property type="match status" value="1"/>
</dbReference>
<dbReference type="InterPro" id="IPR051205">
    <property type="entry name" value="UbiH/COQ6_monooxygenase"/>
</dbReference>
<evidence type="ECO:0000313" key="11">
    <source>
        <dbReference type="EMBL" id="SFN16852.1"/>
    </source>
</evidence>
<evidence type="ECO:0000256" key="6">
    <source>
        <dbReference type="ARBA" id="ARBA00023002"/>
    </source>
</evidence>
<dbReference type="NCBIfam" id="TIGR01988">
    <property type="entry name" value="Ubi-OHases"/>
    <property type="match status" value="1"/>
</dbReference>
<dbReference type="GO" id="GO:0071949">
    <property type="term" value="F:FAD binding"/>
    <property type="evidence" value="ECO:0007669"/>
    <property type="project" value="InterPro"/>
</dbReference>
<dbReference type="InterPro" id="IPR002938">
    <property type="entry name" value="FAD-bd"/>
</dbReference>
<comment type="subunit">
    <text evidence="8">Component of the Ubi complex metabolon, which regroups five ubiquinone biosynthesis proteins (UbiE, UbiF, UbiG, UbiH and UbiI) and two accessory factors (UbiK and the lipid-binding protein UbiJ).</text>
</comment>
<dbReference type="InterPro" id="IPR018168">
    <property type="entry name" value="Ubi_Hdrlase_CS"/>
</dbReference>
<accession>A0A1I4WU25</accession>
<comment type="pathway">
    <text evidence="2">Cofactor biosynthesis; ubiquinone biosynthesis.</text>
</comment>
<feature type="transmembrane region" description="Helical" evidence="9">
    <location>
        <begin position="7"/>
        <end position="30"/>
    </location>
</feature>
<dbReference type="PRINTS" id="PR00420">
    <property type="entry name" value="RNGMNOXGNASE"/>
</dbReference>
<sequence length="399" mass="42776">MSRRQELDVIVVGAGVAGSATALALVRAGFGVTLVETRSPMEWRADDEVDPRVVALAPDSASLLDELGVWSSVLDARASAYRRMRVWDALAPGALTFDAADRGEAALGWIVENRLLQHVLWRTLNASSASGNPARLLCPAEVVAIDNDHEGVAVALADGTRLRTRLLIAADGAASPMRRRLGIGTRDRDYGQRAIVAHVGTERSHEATAWQRFQPGGPLAFLPLADGRSSIVWSRPDEDAARLLALDDSAFRAELGCAFDFRLGAIVSASPRHAFPLRLRLAERHVAGRCVLIGDAAHAVHPLAGQGLNLGLRDVRCLVTLLTHAKQRGGDPGAAHVLRRYERERRSENTLAAHSLDLIERSFGSKAMPLAAARGLALSLVDRIGPLKHLLGDAAAGRL</sequence>
<protein>
    <submittedName>
        <fullName evidence="11">2-octaprenyl-6-methoxyphenol hydroxylase /2-octaprenyl-3-methyl-6-methoxy-1,4-benzoquinol hydroxylase</fullName>
    </submittedName>
</protein>
<reference evidence="11 12" key="1">
    <citation type="submission" date="2016-10" db="EMBL/GenBank/DDBJ databases">
        <authorList>
            <person name="de Groot N.N."/>
        </authorList>
    </citation>
    <scope>NUCLEOTIDE SEQUENCE [LARGE SCALE GENOMIC DNA]</scope>
    <source>
        <strain evidence="11 12">CGMCC 1.7659</strain>
    </source>
</reference>
<feature type="domain" description="FAD-binding" evidence="10">
    <location>
        <begin position="6"/>
        <end position="347"/>
    </location>
</feature>
<keyword evidence="5" id="KW-0274">FAD</keyword>
<keyword evidence="9" id="KW-0472">Membrane</keyword>
<evidence type="ECO:0000259" key="10">
    <source>
        <dbReference type="Pfam" id="PF01494"/>
    </source>
</evidence>
<dbReference type="Gene3D" id="3.50.50.60">
    <property type="entry name" value="FAD/NAD(P)-binding domain"/>
    <property type="match status" value="2"/>
</dbReference>
<organism evidence="11 12">
    <name type="scientific">Dokdonella immobilis</name>
    <dbReference type="NCBI Taxonomy" id="578942"/>
    <lineage>
        <taxon>Bacteria</taxon>
        <taxon>Pseudomonadati</taxon>
        <taxon>Pseudomonadota</taxon>
        <taxon>Gammaproteobacteria</taxon>
        <taxon>Lysobacterales</taxon>
        <taxon>Rhodanobacteraceae</taxon>
        <taxon>Dokdonella</taxon>
    </lineage>
</organism>
<dbReference type="GO" id="GO:0110142">
    <property type="term" value="C:ubiquinone biosynthesis complex"/>
    <property type="evidence" value="ECO:0007669"/>
    <property type="project" value="UniProtKB-ARBA"/>
</dbReference>
<dbReference type="PANTHER" id="PTHR43876:SF8">
    <property type="entry name" value="2-OCTAPRENYL-6-METHOXYPHENOL HYDROXYLASE"/>
    <property type="match status" value="1"/>
</dbReference>
<keyword evidence="4" id="KW-0285">Flavoprotein</keyword>
<evidence type="ECO:0000256" key="8">
    <source>
        <dbReference type="ARBA" id="ARBA00065734"/>
    </source>
</evidence>
<evidence type="ECO:0000256" key="7">
    <source>
        <dbReference type="ARBA" id="ARBA00023033"/>
    </source>
</evidence>
<dbReference type="PANTHER" id="PTHR43876">
    <property type="entry name" value="UBIQUINONE BIOSYNTHESIS MONOOXYGENASE COQ6, MITOCHONDRIAL"/>
    <property type="match status" value="1"/>
</dbReference>
<evidence type="ECO:0000256" key="4">
    <source>
        <dbReference type="ARBA" id="ARBA00022630"/>
    </source>
</evidence>
<keyword evidence="7" id="KW-0503">Monooxygenase</keyword>
<dbReference type="InterPro" id="IPR036188">
    <property type="entry name" value="FAD/NAD-bd_sf"/>
</dbReference>
<dbReference type="RefSeq" id="WP_092406094.1">
    <property type="nucleotide sequence ID" value="NZ_FOVF01000006.1"/>
</dbReference>